<dbReference type="PROSITE" id="PS50067">
    <property type="entry name" value="KINESIN_MOTOR_2"/>
    <property type="match status" value="1"/>
</dbReference>
<dbReference type="GO" id="GO:0005524">
    <property type="term" value="F:ATP binding"/>
    <property type="evidence" value="ECO:0007669"/>
    <property type="project" value="InterPro"/>
</dbReference>
<feature type="region of interest" description="Disordered" evidence="5">
    <location>
        <begin position="65"/>
        <end position="112"/>
    </location>
</feature>
<comment type="similarity">
    <text evidence="4">Belongs to the TRAFAC class myosin-kinesin ATPase superfamily. Kinesin family.</text>
</comment>
<evidence type="ECO:0000256" key="4">
    <source>
        <dbReference type="PROSITE-ProRule" id="PRU00283"/>
    </source>
</evidence>
<dbReference type="GO" id="GO:0003777">
    <property type="term" value="F:microtubule motor activity"/>
    <property type="evidence" value="ECO:0007669"/>
    <property type="project" value="InterPro"/>
</dbReference>
<dbReference type="InterPro" id="IPR036961">
    <property type="entry name" value="Kinesin_motor_dom_sf"/>
</dbReference>
<evidence type="ECO:0000256" key="2">
    <source>
        <dbReference type="ARBA" id="ARBA00023054"/>
    </source>
</evidence>
<accession>A0AAE0FAR1</accession>
<name>A0AAE0FAR1_9CHLO</name>
<comment type="caution">
    <text evidence="7">The sequence shown here is derived from an EMBL/GenBank/DDBJ whole genome shotgun (WGS) entry which is preliminary data.</text>
</comment>
<dbReference type="GO" id="GO:0007018">
    <property type="term" value="P:microtubule-based movement"/>
    <property type="evidence" value="ECO:0007669"/>
    <property type="project" value="InterPro"/>
</dbReference>
<feature type="region of interest" description="Disordered" evidence="5">
    <location>
        <begin position="1"/>
        <end position="32"/>
    </location>
</feature>
<evidence type="ECO:0000256" key="1">
    <source>
        <dbReference type="ARBA" id="ARBA00022701"/>
    </source>
</evidence>
<dbReference type="InterPro" id="IPR027417">
    <property type="entry name" value="P-loop_NTPase"/>
</dbReference>
<dbReference type="GO" id="GO:0005874">
    <property type="term" value="C:microtubule"/>
    <property type="evidence" value="ECO:0007669"/>
    <property type="project" value="UniProtKB-KW"/>
</dbReference>
<dbReference type="PANTHER" id="PTHR47968">
    <property type="entry name" value="CENTROMERE PROTEIN E"/>
    <property type="match status" value="1"/>
</dbReference>
<dbReference type="EMBL" id="LGRX02021959">
    <property type="protein sequence ID" value="KAK3256124.1"/>
    <property type="molecule type" value="Genomic_DNA"/>
</dbReference>
<keyword evidence="8" id="KW-1185">Reference proteome</keyword>
<proteinExistence type="inferred from homology"/>
<feature type="compositionally biased region" description="Basic and acidic residues" evidence="5">
    <location>
        <begin position="18"/>
        <end position="32"/>
    </location>
</feature>
<reference evidence="7 8" key="1">
    <citation type="journal article" date="2015" name="Genome Biol. Evol.">
        <title>Comparative Genomics of a Bacterivorous Green Alga Reveals Evolutionary Causalities and Consequences of Phago-Mixotrophic Mode of Nutrition.</title>
        <authorList>
            <person name="Burns J.A."/>
            <person name="Paasch A."/>
            <person name="Narechania A."/>
            <person name="Kim E."/>
        </authorList>
    </citation>
    <scope>NUCLEOTIDE SEQUENCE [LARGE SCALE GENOMIC DNA]</scope>
    <source>
        <strain evidence="7 8">PLY_AMNH</strain>
    </source>
</reference>
<feature type="domain" description="Kinesin motor" evidence="6">
    <location>
        <begin position="1"/>
        <end position="172"/>
    </location>
</feature>
<dbReference type="AlphaFoldDB" id="A0AAE0FAR1"/>
<evidence type="ECO:0000259" key="6">
    <source>
        <dbReference type="PROSITE" id="PS50067"/>
    </source>
</evidence>
<sequence length="197" mass="21157">MAEVRAGGSRWRQVDLAGSERLKKSESEGQRLKEMKSINTSLSVLGKVVLALAQREPETRVAHLSLRLSHTPRHSTEPSAVSGDTRGAPEPSASVRDTRGAPGSFSGSVRDTRSTWSLQRGVRDRGLQADAILKDSLAGNSYTALLATLYAKPENYEESLSTLQFAHRCTAVATVPHVNYVSTDALAQVPPPPVPAS</sequence>
<evidence type="ECO:0000313" key="7">
    <source>
        <dbReference type="EMBL" id="KAK3256124.1"/>
    </source>
</evidence>
<organism evidence="7 8">
    <name type="scientific">Cymbomonas tetramitiformis</name>
    <dbReference type="NCBI Taxonomy" id="36881"/>
    <lineage>
        <taxon>Eukaryota</taxon>
        <taxon>Viridiplantae</taxon>
        <taxon>Chlorophyta</taxon>
        <taxon>Pyramimonadophyceae</taxon>
        <taxon>Pyramimonadales</taxon>
        <taxon>Pyramimonadaceae</taxon>
        <taxon>Cymbomonas</taxon>
    </lineage>
</organism>
<gene>
    <name evidence="7" type="ORF">CYMTET_34723</name>
</gene>
<keyword evidence="2" id="KW-0175">Coiled coil</keyword>
<dbReference type="InterPro" id="IPR027640">
    <property type="entry name" value="Kinesin-like_fam"/>
</dbReference>
<dbReference type="Gene3D" id="3.40.850.10">
    <property type="entry name" value="Kinesin motor domain"/>
    <property type="match status" value="1"/>
</dbReference>
<keyword evidence="1" id="KW-0493">Microtubule</keyword>
<dbReference type="PANTHER" id="PTHR47968:SF36">
    <property type="entry name" value="KINESIN HEAVY CHAIN ISOFORM X1"/>
    <property type="match status" value="1"/>
</dbReference>
<dbReference type="InterPro" id="IPR001752">
    <property type="entry name" value="Kinesin_motor_dom"/>
</dbReference>
<dbReference type="Pfam" id="PF00225">
    <property type="entry name" value="Kinesin"/>
    <property type="match status" value="1"/>
</dbReference>
<evidence type="ECO:0000256" key="3">
    <source>
        <dbReference type="ARBA" id="ARBA00023175"/>
    </source>
</evidence>
<dbReference type="Proteomes" id="UP001190700">
    <property type="component" value="Unassembled WGS sequence"/>
</dbReference>
<dbReference type="SUPFAM" id="SSF52540">
    <property type="entry name" value="P-loop containing nucleoside triphosphate hydrolases"/>
    <property type="match status" value="1"/>
</dbReference>
<evidence type="ECO:0000256" key="5">
    <source>
        <dbReference type="SAM" id="MobiDB-lite"/>
    </source>
</evidence>
<protein>
    <recommendedName>
        <fullName evidence="6">Kinesin motor domain-containing protein</fullName>
    </recommendedName>
</protein>
<keyword evidence="3" id="KW-0505">Motor protein</keyword>
<dbReference type="GO" id="GO:0008017">
    <property type="term" value="F:microtubule binding"/>
    <property type="evidence" value="ECO:0007669"/>
    <property type="project" value="InterPro"/>
</dbReference>
<comment type="caution">
    <text evidence="4">Lacks conserved residue(s) required for the propagation of feature annotation.</text>
</comment>
<dbReference type="SMART" id="SM00129">
    <property type="entry name" value="KISc"/>
    <property type="match status" value="1"/>
</dbReference>
<evidence type="ECO:0000313" key="8">
    <source>
        <dbReference type="Proteomes" id="UP001190700"/>
    </source>
</evidence>